<dbReference type="EMBL" id="CP142731">
    <property type="protein sequence ID" value="WUR03929.1"/>
    <property type="molecule type" value="Genomic_DNA"/>
</dbReference>
<keyword evidence="7 13" id="KW-0256">Endoplasmic reticulum</keyword>
<keyword evidence="10 13" id="KW-0472">Membrane</keyword>
<evidence type="ECO:0000256" key="9">
    <source>
        <dbReference type="ARBA" id="ARBA00022989"/>
    </source>
</evidence>
<dbReference type="AlphaFoldDB" id="A0AAX4JD93"/>
<evidence type="ECO:0000256" key="2">
    <source>
        <dbReference type="ARBA" id="ARBA00004648"/>
    </source>
</evidence>
<evidence type="ECO:0000256" key="6">
    <source>
        <dbReference type="ARBA" id="ARBA00022692"/>
    </source>
</evidence>
<dbReference type="NCBIfam" id="TIGR02228">
    <property type="entry name" value="sigpep_I_arch"/>
    <property type="match status" value="1"/>
</dbReference>
<evidence type="ECO:0000313" key="15">
    <source>
        <dbReference type="Proteomes" id="UP001334084"/>
    </source>
</evidence>
<dbReference type="GO" id="GO:0006465">
    <property type="term" value="P:signal peptide processing"/>
    <property type="evidence" value="ECO:0007669"/>
    <property type="project" value="UniProtKB-UniRule"/>
</dbReference>
<comment type="catalytic activity">
    <reaction evidence="1 13">
        <text>Cleavage of hydrophobic, N-terminal signal or leader sequences from secreted and periplasmic proteins.</text>
        <dbReference type="EC" id="3.4.21.89"/>
    </reaction>
</comment>
<dbReference type="KEGG" id="vnx:VNE69_06242"/>
<keyword evidence="13" id="KW-0378">Hydrolase</keyword>
<protein>
    <recommendedName>
        <fullName evidence="5 13">Signal peptidase complex catalytic subunit SEC11</fullName>
        <ecNumber evidence="4 13">3.4.21.89</ecNumber>
    </recommendedName>
</protein>
<evidence type="ECO:0000256" key="13">
    <source>
        <dbReference type="RuleBase" id="RU362047"/>
    </source>
</evidence>
<dbReference type="InterPro" id="IPR001733">
    <property type="entry name" value="Peptidase_S26B"/>
</dbReference>
<comment type="subunit">
    <text evidence="12">Component of the signal peptidase complex (SPC) composed of a catalytic subunit SEC11 and three accessory subunits SPC1, SPC2 and SPC3. The complex induces a local thinning of the ER membrane which is used to measure the length of the signal peptide (SP) h-region of protein substrates. This ensures the selectivity of the complex towards h-regions shorter than 18-20 amino acids. SPC associates with the translocon complex.</text>
</comment>
<evidence type="ECO:0000256" key="1">
    <source>
        <dbReference type="ARBA" id="ARBA00000677"/>
    </source>
</evidence>
<proteinExistence type="inferred from homology"/>
<dbReference type="PANTHER" id="PTHR10806">
    <property type="entry name" value="SIGNAL PEPTIDASE COMPLEX CATALYTIC SUBUNIT SEC11"/>
    <property type="match status" value="1"/>
</dbReference>
<dbReference type="PANTHER" id="PTHR10806:SF6">
    <property type="entry name" value="SIGNAL PEPTIDASE COMPLEX CATALYTIC SUBUNIT SEC11"/>
    <property type="match status" value="1"/>
</dbReference>
<reference evidence="14" key="1">
    <citation type="journal article" date="2024" name="BMC Genomics">
        <title>Functional annotation of a divergent genome using sequence and structure-based similarity.</title>
        <authorList>
            <person name="Svedberg D."/>
            <person name="Winiger R.R."/>
            <person name="Berg A."/>
            <person name="Sharma H."/>
            <person name="Tellgren-Roth C."/>
            <person name="Debrunner-Vossbrinck B.A."/>
            <person name="Vossbrinck C.R."/>
            <person name="Barandun J."/>
        </authorList>
    </citation>
    <scope>NUCLEOTIDE SEQUENCE</scope>
    <source>
        <strain evidence="14">Illinois isolate</strain>
    </source>
</reference>
<dbReference type="PRINTS" id="PR00728">
    <property type="entry name" value="SIGNALPTASE"/>
</dbReference>
<feature type="transmembrane region" description="Helical" evidence="13">
    <location>
        <begin position="21"/>
        <end position="39"/>
    </location>
</feature>
<evidence type="ECO:0000256" key="12">
    <source>
        <dbReference type="ARBA" id="ARBA00047037"/>
    </source>
</evidence>
<dbReference type="GO" id="GO:0004252">
    <property type="term" value="F:serine-type endopeptidase activity"/>
    <property type="evidence" value="ECO:0007669"/>
    <property type="project" value="InterPro"/>
</dbReference>
<dbReference type="GO" id="GO:0009003">
    <property type="term" value="F:signal peptidase activity"/>
    <property type="evidence" value="ECO:0007669"/>
    <property type="project" value="UniProtKB-EC"/>
</dbReference>
<dbReference type="RefSeq" id="XP_065330074.1">
    <property type="nucleotide sequence ID" value="XM_065474002.1"/>
</dbReference>
<evidence type="ECO:0000256" key="8">
    <source>
        <dbReference type="ARBA" id="ARBA00022968"/>
    </source>
</evidence>
<sequence>MDLPFSTKDIRAFTRMGPRQMLKQFVNASYSVIGYYMIFKLLSLILNNDYHIAVVISESMSPGFERGDIIWLRKKTHGVGDITVFQLYKNAIPIVHRCIKKIGTRTLTKGDNNLVDDVGLYRPNQYYLAPEDVKSCVVAFVPYFGMMSIWASTIPALKYIMSSIIGLSVLFTRE</sequence>
<name>A0AAX4JD93_9MICR</name>
<accession>A0AAX4JD93</accession>
<evidence type="ECO:0000256" key="4">
    <source>
        <dbReference type="ARBA" id="ARBA00013208"/>
    </source>
</evidence>
<dbReference type="InterPro" id="IPR036286">
    <property type="entry name" value="LexA/Signal_pep-like_sf"/>
</dbReference>
<keyword evidence="15" id="KW-1185">Reference proteome</keyword>
<comment type="function">
    <text evidence="11">Catalytic component of the signal peptidase complex (SPC) which catalyzes the cleavage of N-terminal signal sequences from nascent proteins as they are translocated into the lumen of the endoplasmic reticulum. Specifically cleaves N-terminal signal peptides that contain a hydrophobic alpha-helix (h-region) shorter than 18-20 amino acids.</text>
</comment>
<keyword evidence="13" id="KW-0645">Protease</keyword>
<dbReference type="Proteomes" id="UP001334084">
    <property type="component" value="Chromosome 6"/>
</dbReference>
<comment type="similarity">
    <text evidence="3 13">Belongs to the peptidase S26B family.</text>
</comment>
<keyword evidence="8 13" id="KW-0735">Signal-anchor</keyword>
<evidence type="ECO:0000256" key="10">
    <source>
        <dbReference type="ARBA" id="ARBA00023136"/>
    </source>
</evidence>
<dbReference type="InterPro" id="IPR019533">
    <property type="entry name" value="Peptidase_S26"/>
</dbReference>
<feature type="transmembrane region" description="Helical" evidence="13">
    <location>
        <begin position="149"/>
        <end position="171"/>
    </location>
</feature>
<evidence type="ECO:0000256" key="7">
    <source>
        <dbReference type="ARBA" id="ARBA00022824"/>
    </source>
</evidence>
<dbReference type="CDD" id="cd06530">
    <property type="entry name" value="S26_SPase_I"/>
    <property type="match status" value="1"/>
</dbReference>
<keyword evidence="6 13" id="KW-0812">Transmembrane</keyword>
<evidence type="ECO:0000256" key="3">
    <source>
        <dbReference type="ARBA" id="ARBA00011035"/>
    </source>
</evidence>
<dbReference type="SUPFAM" id="SSF51306">
    <property type="entry name" value="LexA/Signal peptidase"/>
    <property type="match status" value="1"/>
</dbReference>
<dbReference type="GO" id="GO:0005787">
    <property type="term" value="C:signal peptidase complex"/>
    <property type="evidence" value="ECO:0007669"/>
    <property type="project" value="TreeGrafter"/>
</dbReference>
<comment type="subcellular location">
    <subcellularLocation>
        <location evidence="2">Endoplasmic reticulum membrane</location>
        <topology evidence="2">Single-pass type II membrane protein</topology>
    </subcellularLocation>
</comment>
<evidence type="ECO:0000256" key="11">
    <source>
        <dbReference type="ARBA" id="ARBA00045533"/>
    </source>
</evidence>
<dbReference type="GeneID" id="90541739"/>
<dbReference type="EC" id="3.4.21.89" evidence="4 13"/>
<keyword evidence="9 13" id="KW-1133">Transmembrane helix</keyword>
<gene>
    <name evidence="14" type="ORF">VNE69_06242</name>
</gene>
<organism evidence="14 15">
    <name type="scientific">Vairimorpha necatrix</name>
    <dbReference type="NCBI Taxonomy" id="6039"/>
    <lineage>
        <taxon>Eukaryota</taxon>
        <taxon>Fungi</taxon>
        <taxon>Fungi incertae sedis</taxon>
        <taxon>Microsporidia</taxon>
        <taxon>Nosematidae</taxon>
        <taxon>Vairimorpha</taxon>
    </lineage>
</organism>
<evidence type="ECO:0000256" key="5">
    <source>
        <dbReference type="ARBA" id="ARBA00019685"/>
    </source>
</evidence>
<evidence type="ECO:0000313" key="14">
    <source>
        <dbReference type="EMBL" id="WUR03929.1"/>
    </source>
</evidence>